<dbReference type="Proteomes" id="UP000828941">
    <property type="component" value="Chromosome 6"/>
</dbReference>
<accession>A0ACB9NHY7</accession>
<dbReference type="EMBL" id="CM039431">
    <property type="protein sequence ID" value="KAI4336118.1"/>
    <property type="molecule type" value="Genomic_DNA"/>
</dbReference>
<proteinExistence type="predicted"/>
<organism evidence="1 2">
    <name type="scientific">Bauhinia variegata</name>
    <name type="common">Purple orchid tree</name>
    <name type="synonym">Phanera variegata</name>
    <dbReference type="NCBI Taxonomy" id="167791"/>
    <lineage>
        <taxon>Eukaryota</taxon>
        <taxon>Viridiplantae</taxon>
        <taxon>Streptophyta</taxon>
        <taxon>Embryophyta</taxon>
        <taxon>Tracheophyta</taxon>
        <taxon>Spermatophyta</taxon>
        <taxon>Magnoliopsida</taxon>
        <taxon>eudicotyledons</taxon>
        <taxon>Gunneridae</taxon>
        <taxon>Pentapetalae</taxon>
        <taxon>rosids</taxon>
        <taxon>fabids</taxon>
        <taxon>Fabales</taxon>
        <taxon>Fabaceae</taxon>
        <taxon>Cercidoideae</taxon>
        <taxon>Cercideae</taxon>
        <taxon>Bauhiniinae</taxon>
        <taxon>Bauhinia</taxon>
    </lineage>
</organism>
<comment type="caution">
    <text evidence="1">The sequence shown here is derived from an EMBL/GenBank/DDBJ whole genome shotgun (WGS) entry which is preliminary data.</text>
</comment>
<sequence length="73" mass="8962">MIRLLNNCRRFLKFEFGTLKERLVKRNNNGTRSIGMTWFCSLLQKVKNEKILYSHWKSLLLESFIPFRPRMRR</sequence>
<protein>
    <submittedName>
        <fullName evidence="1">Uncharacterized protein</fullName>
    </submittedName>
</protein>
<evidence type="ECO:0000313" key="2">
    <source>
        <dbReference type="Proteomes" id="UP000828941"/>
    </source>
</evidence>
<evidence type="ECO:0000313" key="1">
    <source>
        <dbReference type="EMBL" id="KAI4336118.1"/>
    </source>
</evidence>
<reference evidence="1 2" key="1">
    <citation type="journal article" date="2022" name="DNA Res.">
        <title>Chromosomal-level genome assembly of the orchid tree Bauhinia variegata (Leguminosae; Cercidoideae) supports the allotetraploid origin hypothesis of Bauhinia.</title>
        <authorList>
            <person name="Zhong Y."/>
            <person name="Chen Y."/>
            <person name="Zheng D."/>
            <person name="Pang J."/>
            <person name="Liu Y."/>
            <person name="Luo S."/>
            <person name="Meng S."/>
            <person name="Qian L."/>
            <person name="Wei D."/>
            <person name="Dai S."/>
            <person name="Zhou R."/>
        </authorList>
    </citation>
    <scope>NUCLEOTIDE SEQUENCE [LARGE SCALE GENOMIC DNA]</scope>
    <source>
        <strain evidence="1">BV-YZ2020</strain>
    </source>
</reference>
<name>A0ACB9NHY7_BAUVA</name>
<keyword evidence="2" id="KW-1185">Reference proteome</keyword>
<gene>
    <name evidence="1" type="ORF">L6164_014687</name>
</gene>